<protein>
    <recommendedName>
        <fullName evidence="4">Polymer-forming cytoskeletal protein</fullName>
    </recommendedName>
</protein>
<evidence type="ECO:0000256" key="1">
    <source>
        <dbReference type="ARBA" id="ARBA00044755"/>
    </source>
</evidence>
<dbReference type="eggNOG" id="COG1664">
    <property type="taxonomic scope" value="Bacteria"/>
</dbReference>
<reference evidence="2 3" key="1">
    <citation type="journal article" date="2013" name="Genome Announc.">
        <title>Draft Genome of Spiribacter salinus M19-40, an Abundant Gammaproteobacterium in Aquatic Hypersaline Environments.</title>
        <authorList>
            <person name="Leon M.J."/>
            <person name="Ghai R."/>
            <person name="Fernandez A.B."/>
            <person name="Sanchez-Porro C."/>
            <person name="Rodriguez-Valera F."/>
            <person name="Ventosa A."/>
        </authorList>
    </citation>
    <scope>NUCLEOTIDE SEQUENCE [LARGE SCALE GENOMIC DNA]</scope>
    <source>
        <strain evidence="2">M19-40</strain>
    </source>
</reference>
<accession>R4VD96</accession>
<name>R4VD96_9GAMM</name>
<dbReference type="KEGG" id="ssal:SPISAL_00910"/>
<organism evidence="2 3">
    <name type="scientific">Spiribacter salinus M19-40</name>
    <dbReference type="NCBI Taxonomy" id="1260251"/>
    <lineage>
        <taxon>Bacteria</taxon>
        <taxon>Pseudomonadati</taxon>
        <taxon>Pseudomonadota</taxon>
        <taxon>Gammaproteobacteria</taxon>
        <taxon>Chromatiales</taxon>
        <taxon>Ectothiorhodospiraceae</taxon>
        <taxon>Spiribacter</taxon>
    </lineage>
</organism>
<dbReference type="PANTHER" id="PTHR35024">
    <property type="entry name" value="HYPOTHETICAL CYTOSOLIC PROTEIN"/>
    <property type="match status" value="1"/>
</dbReference>
<dbReference type="PANTHER" id="PTHR35024:SF4">
    <property type="entry name" value="POLYMER-FORMING CYTOSKELETAL PROTEIN"/>
    <property type="match status" value="1"/>
</dbReference>
<dbReference type="InterPro" id="IPR007607">
    <property type="entry name" value="BacA/B"/>
</dbReference>
<dbReference type="HOGENOM" id="CLU_1757685_0_0_6"/>
<sequence>MGRIRGLARPRSDKAVIPETTTASGQLLAPERSSLVSTGAVIQGDIASPGTVHINGTLNGNVRARKMVIGRTGSLTGNCRAQDVAIAGEMAGELLCGDLRISETGRIDGTINCGRMSAGTGARIDAVTQTNGQDDLPEISLIQGTAAS</sequence>
<dbReference type="AlphaFoldDB" id="R4VD96"/>
<proteinExistence type="inferred from homology"/>
<evidence type="ECO:0000313" key="3">
    <source>
        <dbReference type="Proteomes" id="UP000017881"/>
    </source>
</evidence>
<dbReference type="EMBL" id="CP005963">
    <property type="protein sequence ID" value="AGM40281.1"/>
    <property type="molecule type" value="Genomic_DNA"/>
</dbReference>
<gene>
    <name evidence="2" type="ORF">SPISAL_00910</name>
</gene>
<evidence type="ECO:0000313" key="2">
    <source>
        <dbReference type="EMBL" id="AGM40281.1"/>
    </source>
</evidence>
<comment type="similarity">
    <text evidence="1">Belongs to the bactofilin family.</text>
</comment>
<dbReference type="Proteomes" id="UP000017881">
    <property type="component" value="Chromosome"/>
</dbReference>
<keyword evidence="3" id="KW-1185">Reference proteome</keyword>
<evidence type="ECO:0008006" key="4">
    <source>
        <dbReference type="Google" id="ProtNLM"/>
    </source>
</evidence>
<dbReference type="Pfam" id="PF04519">
    <property type="entry name" value="Bactofilin"/>
    <property type="match status" value="1"/>
</dbReference>